<feature type="domain" description="Phorbol-ester/DAG-type" evidence="25">
    <location>
        <begin position="116"/>
        <end position="166"/>
    </location>
</feature>
<name>A0AAY4CSI7_9TELE</name>
<sequence length="830" mass="92922">MGAHQGPGGQASLSSAPPAPAGVSFIIQIGLTRESVLLPQSADLAYVKQIACSIVDTKFPECGFYGIYDKILLFKHDTCSNNILQLVKAASDIQEGDLVEVVLSAAATFEDFQIRPHALNVHSYRAPAFCDHCGEMLFGLVRQGLKCDGCGLNYHKRCAFSIPNNCSGARKRRLSTTSLTSTPPPASPPTTPASSPRTPSETRRFYTGRPVHLDKMLMSKVKVPHTFAVHSYTRPTVCQYCKRLLRGLFRQGLQCKDCKFNCHKRCAYKVPNDCLGDTIGRIICPSVEADVPMDYSSEYSDSDKSSLMDDSDEACSIPGSFCPESNEGGTSGDQKSVKDTHTLTRVYTAVCICIFVLYIEKSNLRKRHYWRLDCKCIILFQNDTTNKYYKEIPLSEILELRPAGDFTLVPTGTSPHCFEIVTGTMIYFVGEDPHPSSSLGVGQEVAKAWESAIRQALMPVIFQDAPLVEGQTPHRQASVSISVSNSQIQENVDIGTVYQIFADEVLGSGQFGVVYGGKHRKTGRDVAVKVIDKLRFPTKQESQLRNEVAILQSLRHLGIVNLECMFETPEKVFVVMEKLHGDMLEMILSSEKGRLPERLTKFLITQILAALRHLHFKNIVHCDLKPENVLLASAEPFPQVKLCDFGFARIIGEKSFRRSVVGTPAYLAPEVLLNQGYNRSLDMWSVGVIMYVSLSGTFPFNEDEDINDQIHNAAFMYPPNPWKQISPEAIDLINNLLQVKMRKRYSVDKSLSHTYLQDYQTWLDLRELETKLRERYITHESDDGRWQNFAHQHNLPYPAHLVAPTRASDDDEEGREDADLQGLTERVSIL</sequence>
<keyword evidence="5 19" id="KW-0963">Cytoplasm</keyword>
<evidence type="ECO:0000256" key="9">
    <source>
        <dbReference type="ARBA" id="ARBA00022723"/>
    </source>
</evidence>
<feature type="compositionally biased region" description="Pro residues" evidence="23">
    <location>
        <begin position="182"/>
        <end position="191"/>
    </location>
</feature>
<keyword evidence="27" id="KW-1185">Reference proteome</keyword>
<evidence type="ECO:0000256" key="5">
    <source>
        <dbReference type="ARBA" id="ARBA00022490"/>
    </source>
</evidence>
<evidence type="ECO:0000256" key="2">
    <source>
        <dbReference type="ARBA" id="ARBA00004370"/>
    </source>
</evidence>
<dbReference type="InterPro" id="IPR011993">
    <property type="entry name" value="PH-like_dom_sf"/>
</dbReference>
<evidence type="ECO:0000256" key="16">
    <source>
        <dbReference type="ARBA" id="ARBA00022842"/>
    </source>
</evidence>
<feature type="binding site" evidence="21">
    <location>
        <begin position="506"/>
        <end position="514"/>
    </location>
    <ligand>
        <name>ATP</name>
        <dbReference type="ChEBI" id="CHEBI:30616"/>
    </ligand>
</feature>
<evidence type="ECO:0000313" key="27">
    <source>
        <dbReference type="Proteomes" id="UP000694580"/>
    </source>
</evidence>
<dbReference type="SUPFAM" id="SSF57889">
    <property type="entry name" value="Cysteine-rich domain"/>
    <property type="match status" value="2"/>
</dbReference>
<evidence type="ECO:0000256" key="23">
    <source>
        <dbReference type="SAM" id="MobiDB-lite"/>
    </source>
</evidence>
<keyword evidence="11 19" id="KW-0547">Nucleotide-binding</keyword>
<dbReference type="Pfam" id="PF25525">
    <property type="entry name" value="Ubiquitin_PRKD1_N"/>
    <property type="match status" value="1"/>
</dbReference>
<dbReference type="SMART" id="SM00220">
    <property type="entry name" value="S_TKc"/>
    <property type="match status" value="1"/>
</dbReference>
<keyword evidence="16 19" id="KW-0460">Magnesium</keyword>
<dbReference type="SMART" id="SM00109">
    <property type="entry name" value="C1"/>
    <property type="match status" value="2"/>
</dbReference>
<dbReference type="InterPro" id="IPR020454">
    <property type="entry name" value="DAG/PE-bd"/>
</dbReference>
<reference evidence="26" key="3">
    <citation type="submission" date="2025-09" db="UniProtKB">
        <authorList>
            <consortium name="Ensembl"/>
        </authorList>
    </citation>
    <scope>IDENTIFICATION</scope>
</reference>
<dbReference type="GO" id="GO:0016020">
    <property type="term" value="C:membrane"/>
    <property type="evidence" value="ECO:0007669"/>
    <property type="project" value="UniProtKB-SubCell"/>
</dbReference>
<dbReference type="InterPro" id="IPR015727">
    <property type="entry name" value="Protein_Kinase_C_mu-related"/>
</dbReference>
<dbReference type="PROSITE" id="PS50011">
    <property type="entry name" value="PROTEIN_KINASE_DOM"/>
    <property type="match status" value="1"/>
</dbReference>
<keyword evidence="17" id="KW-0472">Membrane</keyword>
<comment type="catalytic activity">
    <reaction evidence="18 19">
        <text>L-threonyl-[protein] + ATP = O-phospho-L-threonyl-[protein] + ADP + H(+)</text>
        <dbReference type="Rhea" id="RHEA:46608"/>
        <dbReference type="Rhea" id="RHEA-COMP:11060"/>
        <dbReference type="Rhea" id="RHEA-COMP:11605"/>
        <dbReference type="ChEBI" id="CHEBI:15378"/>
        <dbReference type="ChEBI" id="CHEBI:30013"/>
        <dbReference type="ChEBI" id="CHEBI:30616"/>
        <dbReference type="ChEBI" id="CHEBI:61977"/>
        <dbReference type="ChEBI" id="CHEBI:456216"/>
        <dbReference type="EC" id="2.7.11.13"/>
    </reaction>
</comment>
<evidence type="ECO:0000256" key="10">
    <source>
        <dbReference type="ARBA" id="ARBA00022737"/>
    </source>
</evidence>
<protein>
    <recommendedName>
        <fullName evidence="19">Serine/threonine-protein kinase</fullName>
        <ecNumber evidence="19">2.7.11.13</ecNumber>
    </recommendedName>
</protein>
<evidence type="ECO:0000256" key="21">
    <source>
        <dbReference type="PIRSR" id="PIRSR000552-2"/>
    </source>
</evidence>
<accession>A0AAY4CSI7</accession>
<dbReference type="Gene3D" id="1.10.510.10">
    <property type="entry name" value="Transferase(Phosphotransferase) domain 1"/>
    <property type="match status" value="1"/>
</dbReference>
<evidence type="ECO:0000256" key="11">
    <source>
        <dbReference type="ARBA" id="ARBA00022741"/>
    </source>
</evidence>
<dbReference type="Gene3D" id="3.30.60.20">
    <property type="match status" value="2"/>
</dbReference>
<dbReference type="SMART" id="SM00233">
    <property type="entry name" value="PH"/>
    <property type="match status" value="1"/>
</dbReference>
<evidence type="ECO:0000256" key="13">
    <source>
        <dbReference type="ARBA" id="ARBA00022777"/>
    </source>
</evidence>
<evidence type="ECO:0000256" key="12">
    <source>
        <dbReference type="ARBA" id="ARBA00022771"/>
    </source>
</evidence>
<gene>
    <name evidence="26" type="primary">PRKD2</name>
</gene>
<dbReference type="CDD" id="cd14082">
    <property type="entry name" value="STKc_PKD"/>
    <property type="match status" value="1"/>
</dbReference>
<dbReference type="PROSITE" id="PS00479">
    <property type="entry name" value="ZF_DAG_PE_1"/>
    <property type="match status" value="2"/>
</dbReference>
<evidence type="ECO:0000256" key="22">
    <source>
        <dbReference type="PROSITE-ProRule" id="PRU10141"/>
    </source>
</evidence>
<dbReference type="FunFam" id="3.30.60.20:FF:000019">
    <property type="entry name" value="Serine/threonine-protein kinase"/>
    <property type="match status" value="1"/>
</dbReference>
<dbReference type="GO" id="GO:0005524">
    <property type="term" value="F:ATP binding"/>
    <property type="evidence" value="ECO:0007669"/>
    <property type="project" value="UniProtKB-UniRule"/>
</dbReference>
<dbReference type="InterPro" id="IPR057764">
    <property type="entry name" value="Ubiquitin_PRKD1-3_N"/>
</dbReference>
<dbReference type="Gene3D" id="2.30.29.30">
    <property type="entry name" value="Pleckstrin-homology domain (PH domain)/Phosphotyrosine-binding domain (PTB)"/>
    <property type="match status" value="1"/>
</dbReference>
<dbReference type="SUPFAM" id="SSF56112">
    <property type="entry name" value="Protein kinase-like (PK-like)"/>
    <property type="match status" value="1"/>
</dbReference>
<dbReference type="EC" id="2.7.11.13" evidence="19"/>
<keyword evidence="12" id="KW-0863">Zinc-finger</keyword>
<dbReference type="GO" id="GO:0005829">
    <property type="term" value="C:cytosol"/>
    <property type="evidence" value="ECO:0007669"/>
    <property type="project" value="TreeGrafter"/>
</dbReference>
<dbReference type="PROSITE" id="PS50081">
    <property type="entry name" value="ZF_DAG_PE_2"/>
    <property type="match status" value="2"/>
</dbReference>
<dbReference type="PROSITE" id="PS00108">
    <property type="entry name" value="PROTEIN_KINASE_ST"/>
    <property type="match status" value="1"/>
</dbReference>
<dbReference type="InterPro" id="IPR002219">
    <property type="entry name" value="PKC_DAG/PE"/>
</dbReference>
<feature type="binding site" evidence="21 22">
    <location>
        <position position="529"/>
    </location>
    <ligand>
        <name>ATP</name>
        <dbReference type="ChEBI" id="CHEBI:30616"/>
    </ligand>
</feature>
<dbReference type="CDD" id="cd01239">
    <property type="entry name" value="PH_PKD"/>
    <property type="match status" value="1"/>
</dbReference>
<evidence type="ECO:0000256" key="18">
    <source>
        <dbReference type="ARBA" id="ARBA00047272"/>
    </source>
</evidence>
<keyword evidence="8 19" id="KW-0808">Transferase</keyword>
<organism evidence="26 27">
    <name type="scientific">Denticeps clupeoides</name>
    <name type="common">denticle herring</name>
    <dbReference type="NCBI Taxonomy" id="299321"/>
    <lineage>
        <taxon>Eukaryota</taxon>
        <taxon>Metazoa</taxon>
        <taxon>Chordata</taxon>
        <taxon>Craniata</taxon>
        <taxon>Vertebrata</taxon>
        <taxon>Euteleostomi</taxon>
        <taxon>Actinopterygii</taxon>
        <taxon>Neopterygii</taxon>
        <taxon>Teleostei</taxon>
        <taxon>Clupei</taxon>
        <taxon>Clupeiformes</taxon>
        <taxon>Denticipitoidei</taxon>
        <taxon>Denticipitidae</taxon>
        <taxon>Denticeps</taxon>
    </lineage>
</organism>
<dbReference type="AlphaFoldDB" id="A0AAY4CSI7"/>
<comment type="similarity">
    <text evidence="4">Belongs to the protein kinase superfamily. CAMK Ser/Thr protein kinase family. PKD subfamily.</text>
</comment>
<comment type="subcellular location">
    <subcellularLocation>
        <location evidence="3 19">Cytoplasm</location>
    </subcellularLocation>
    <subcellularLocation>
        <location evidence="2">Membrane</location>
    </subcellularLocation>
</comment>
<dbReference type="Gene3D" id="3.30.200.20">
    <property type="entry name" value="Phosphorylase Kinase, domain 1"/>
    <property type="match status" value="1"/>
</dbReference>
<dbReference type="Proteomes" id="UP000694580">
    <property type="component" value="Chromosome 19"/>
</dbReference>
<dbReference type="Pfam" id="PF00130">
    <property type="entry name" value="C1_1"/>
    <property type="match status" value="2"/>
</dbReference>
<dbReference type="InterPro" id="IPR011009">
    <property type="entry name" value="Kinase-like_dom_sf"/>
</dbReference>
<proteinExistence type="inferred from homology"/>
<evidence type="ECO:0000256" key="17">
    <source>
        <dbReference type="ARBA" id="ARBA00023136"/>
    </source>
</evidence>
<dbReference type="PANTHER" id="PTHR22968:SF12">
    <property type="entry name" value="SERINE_THREONINE-PROTEIN KINASE D2"/>
    <property type="match status" value="1"/>
</dbReference>
<dbReference type="InterPro" id="IPR017441">
    <property type="entry name" value="Protein_kinase_ATP_BS"/>
</dbReference>
<evidence type="ECO:0000256" key="3">
    <source>
        <dbReference type="ARBA" id="ARBA00004496"/>
    </source>
</evidence>
<dbReference type="SUPFAM" id="SSF50729">
    <property type="entry name" value="PH domain-like"/>
    <property type="match status" value="1"/>
</dbReference>
<dbReference type="FunFam" id="1.10.510.10:FF:000151">
    <property type="entry name" value="Serine/threonine-protein kinase"/>
    <property type="match status" value="1"/>
</dbReference>
<evidence type="ECO:0000256" key="20">
    <source>
        <dbReference type="PIRSR" id="PIRSR000552-1"/>
    </source>
</evidence>
<keyword evidence="10" id="KW-0677">Repeat</keyword>
<dbReference type="InterPro" id="IPR008271">
    <property type="entry name" value="Ser/Thr_kinase_AS"/>
</dbReference>
<reference evidence="26 27" key="1">
    <citation type="submission" date="2020-06" db="EMBL/GenBank/DDBJ databases">
        <authorList>
            <consortium name="Wellcome Sanger Institute Data Sharing"/>
        </authorList>
    </citation>
    <scope>NUCLEOTIDE SEQUENCE [LARGE SCALE GENOMIC DNA]</scope>
</reference>
<dbReference type="InterPro" id="IPR000719">
    <property type="entry name" value="Prot_kinase_dom"/>
</dbReference>
<evidence type="ECO:0000256" key="4">
    <source>
        <dbReference type="ARBA" id="ARBA00008582"/>
    </source>
</evidence>
<feature type="domain" description="Phorbol-ester/DAG-type" evidence="25">
    <location>
        <begin position="224"/>
        <end position="274"/>
    </location>
</feature>
<evidence type="ECO:0000256" key="19">
    <source>
        <dbReference type="PIRNR" id="PIRNR000552"/>
    </source>
</evidence>
<keyword evidence="6 19" id="KW-0723">Serine/threonine-protein kinase</keyword>
<feature type="active site" description="Proton acceptor" evidence="20">
    <location>
        <position position="623"/>
    </location>
</feature>
<comment type="cofactor">
    <cofactor evidence="1 19">
        <name>Mg(2+)</name>
        <dbReference type="ChEBI" id="CHEBI:18420"/>
    </cofactor>
</comment>
<dbReference type="GO" id="GO:0004697">
    <property type="term" value="F:diacylglycerol-dependent serine/threonine kinase activity"/>
    <property type="evidence" value="ECO:0007669"/>
    <property type="project" value="UniProtKB-EC"/>
</dbReference>
<dbReference type="GO" id="GO:0035556">
    <property type="term" value="P:intracellular signal transduction"/>
    <property type="evidence" value="ECO:0007669"/>
    <property type="project" value="TreeGrafter"/>
</dbReference>
<comment type="activity regulation">
    <text evidence="19">Activated by DAG and phorbol esters.</text>
</comment>
<evidence type="ECO:0000259" key="24">
    <source>
        <dbReference type="PROSITE" id="PS50011"/>
    </source>
</evidence>
<evidence type="ECO:0000256" key="15">
    <source>
        <dbReference type="ARBA" id="ARBA00022840"/>
    </source>
</evidence>
<dbReference type="InterPro" id="IPR046349">
    <property type="entry name" value="C1-like_sf"/>
</dbReference>
<dbReference type="GO" id="GO:0007200">
    <property type="term" value="P:phospholipase C-activating G protein-coupled receptor signaling pathway"/>
    <property type="evidence" value="ECO:0007669"/>
    <property type="project" value="TreeGrafter"/>
</dbReference>
<dbReference type="GO" id="GO:0008270">
    <property type="term" value="F:zinc ion binding"/>
    <property type="evidence" value="ECO:0007669"/>
    <property type="project" value="UniProtKB-KW"/>
</dbReference>
<keyword evidence="14" id="KW-0862">Zinc</keyword>
<dbReference type="Ensembl" id="ENSDCDT00010045446.1">
    <property type="protein sequence ID" value="ENSDCDP00010036088.1"/>
    <property type="gene ID" value="ENSDCDG00010022876.1"/>
</dbReference>
<keyword evidence="9 19" id="KW-0479">Metal-binding</keyword>
<evidence type="ECO:0000256" key="14">
    <source>
        <dbReference type="ARBA" id="ARBA00022833"/>
    </source>
</evidence>
<keyword evidence="15 19" id="KW-0067">ATP-binding</keyword>
<dbReference type="PRINTS" id="PR00008">
    <property type="entry name" value="DAGPEDOMAIN"/>
</dbReference>
<evidence type="ECO:0000256" key="6">
    <source>
        <dbReference type="ARBA" id="ARBA00022527"/>
    </source>
</evidence>
<keyword evidence="7" id="KW-0597">Phosphoprotein</keyword>
<dbReference type="PROSITE" id="PS00107">
    <property type="entry name" value="PROTEIN_KINASE_ATP"/>
    <property type="match status" value="1"/>
</dbReference>
<reference evidence="26" key="2">
    <citation type="submission" date="2025-08" db="UniProtKB">
        <authorList>
            <consortium name="Ensembl"/>
        </authorList>
    </citation>
    <scope>IDENTIFICATION</scope>
</reference>
<feature type="domain" description="Protein kinase" evidence="24">
    <location>
        <begin position="500"/>
        <end position="756"/>
    </location>
</feature>
<dbReference type="Pfam" id="PF00069">
    <property type="entry name" value="Pkinase"/>
    <property type="match status" value="1"/>
</dbReference>
<dbReference type="PANTHER" id="PTHR22968">
    <property type="entry name" value="PROTEIN KINASE C, MU"/>
    <property type="match status" value="1"/>
</dbReference>
<evidence type="ECO:0000313" key="26">
    <source>
        <dbReference type="Ensembl" id="ENSDCDP00010036088.1"/>
    </source>
</evidence>
<dbReference type="GeneTree" id="ENSGT00950000183024"/>
<evidence type="ECO:0000256" key="8">
    <source>
        <dbReference type="ARBA" id="ARBA00022679"/>
    </source>
</evidence>
<dbReference type="FunFam" id="2.30.29.30:FF:000056">
    <property type="entry name" value="Serine/threonine-protein kinase"/>
    <property type="match status" value="1"/>
</dbReference>
<feature type="region of interest" description="Disordered" evidence="23">
    <location>
        <begin position="173"/>
        <end position="204"/>
    </location>
</feature>
<evidence type="ECO:0000256" key="7">
    <source>
        <dbReference type="ARBA" id="ARBA00022553"/>
    </source>
</evidence>
<keyword evidence="13 19" id="KW-0418">Kinase</keyword>
<evidence type="ECO:0000256" key="1">
    <source>
        <dbReference type="ARBA" id="ARBA00001946"/>
    </source>
</evidence>
<feature type="region of interest" description="Disordered" evidence="23">
    <location>
        <begin position="805"/>
        <end position="830"/>
    </location>
</feature>
<evidence type="ECO:0000259" key="25">
    <source>
        <dbReference type="PROSITE" id="PS50081"/>
    </source>
</evidence>
<dbReference type="InterPro" id="IPR001849">
    <property type="entry name" value="PH_domain"/>
</dbReference>
<dbReference type="FunFam" id="3.30.60.20:FF:000007">
    <property type="entry name" value="Serine/threonine-protein kinase"/>
    <property type="match status" value="1"/>
</dbReference>
<dbReference type="PIRSF" id="PIRSF000552">
    <property type="entry name" value="PKC_mu_nu_D2"/>
    <property type="match status" value="1"/>
</dbReference>
<dbReference type="FunFam" id="3.30.200.20:FF:000137">
    <property type="entry name" value="Serine/threonine-protein kinase"/>
    <property type="match status" value="1"/>
</dbReference>